<dbReference type="PANTHER" id="PTHR37610:SF92">
    <property type="entry name" value="RETROTRANSPOSON COPIA-LIKE N-TERMINAL DOMAIN-CONTAINING PROTEIN"/>
    <property type="match status" value="1"/>
</dbReference>
<accession>A0AAE2CNP1</accession>
<dbReference type="AlphaFoldDB" id="A0AAE2CNP1"/>
<gene>
    <name evidence="2" type="ORF">Salat_1189700</name>
</gene>
<dbReference type="PANTHER" id="PTHR37610">
    <property type="entry name" value="CCHC-TYPE DOMAIN-CONTAINING PROTEIN"/>
    <property type="match status" value="1"/>
</dbReference>
<proteinExistence type="predicted"/>
<evidence type="ECO:0008006" key="4">
    <source>
        <dbReference type="Google" id="ProtNLM"/>
    </source>
</evidence>
<comment type="caution">
    <text evidence="2">The sequence shown here is derived from an EMBL/GenBank/DDBJ whole genome shotgun (WGS) entry which is preliminary data.</text>
</comment>
<evidence type="ECO:0000313" key="2">
    <source>
        <dbReference type="EMBL" id="KAK4428898.1"/>
    </source>
</evidence>
<protein>
    <recommendedName>
        <fullName evidence="4">Retrotransposon Copia-like N-terminal domain-containing protein</fullName>
    </recommendedName>
</protein>
<evidence type="ECO:0000256" key="1">
    <source>
        <dbReference type="SAM" id="MobiDB-lite"/>
    </source>
</evidence>
<evidence type="ECO:0000313" key="3">
    <source>
        <dbReference type="Proteomes" id="UP001293254"/>
    </source>
</evidence>
<keyword evidence="3" id="KW-1185">Reference proteome</keyword>
<dbReference type="EMBL" id="JACGWO010000004">
    <property type="protein sequence ID" value="KAK4428898.1"/>
    <property type="molecule type" value="Genomic_DNA"/>
</dbReference>
<feature type="region of interest" description="Disordered" evidence="1">
    <location>
        <begin position="121"/>
        <end position="164"/>
    </location>
</feature>
<dbReference type="Proteomes" id="UP001293254">
    <property type="component" value="Unassembled WGS sequence"/>
</dbReference>
<organism evidence="2 3">
    <name type="scientific">Sesamum alatum</name>
    <dbReference type="NCBI Taxonomy" id="300844"/>
    <lineage>
        <taxon>Eukaryota</taxon>
        <taxon>Viridiplantae</taxon>
        <taxon>Streptophyta</taxon>
        <taxon>Embryophyta</taxon>
        <taxon>Tracheophyta</taxon>
        <taxon>Spermatophyta</taxon>
        <taxon>Magnoliopsida</taxon>
        <taxon>eudicotyledons</taxon>
        <taxon>Gunneridae</taxon>
        <taxon>Pentapetalae</taxon>
        <taxon>asterids</taxon>
        <taxon>lamiids</taxon>
        <taxon>Lamiales</taxon>
        <taxon>Pedaliaceae</taxon>
        <taxon>Sesamum</taxon>
    </lineage>
</organism>
<name>A0AAE2CNP1_9LAMI</name>
<reference evidence="2" key="1">
    <citation type="submission" date="2020-06" db="EMBL/GenBank/DDBJ databases">
        <authorList>
            <person name="Li T."/>
            <person name="Hu X."/>
            <person name="Zhang T."/>
            <person name="Song X."/>
            <person name="Zhang H."/>
            <person name="Dai N."/>
            <person name="Sheng W."/>
            <person name="Hou X."/>
            <person name="Wei L."/>
        </authorList>
    </citation>
    <scope>NUCLEOTIDE SEQUENCE</scope>
    <source>
        <strain evidence="2">3651</strain>
        <tissue evidence="2">Leaf</tissue>
    </source>
</reference>
<sequence length="164" mass="18690">MSISSGISSSVDNSKVQIPTHSSDLQNMFPSYQLNGKNYLHWLQIVKTFLKGKGKLSHLLGIGPAIDDPKFAAWDEEDSMIMSWLWNSMKLDIRGTYMFLSTSKEIRHVVSQSYSKKPNRTKETCWKLHGKPPRTRKKGDRKEGHAKAHFTDSDNSEVQDQYGS</sequence>
<feature type="compositionally biased region" description="Basic residues" evidence="1">
    <location>
        <begin position="128"/>
        <end position="139"/>
    </location>
</feature>
<reference evidence="2" key="2">
    <citation type="journal article" date="2024" name="Plant">
        <title>Genomic evolution and insights into agronomic trait innovations of Sesamum species.</title>
        <authorList>
            <person name="Miao H."/>
            <person name="Wang L."/>
            <person name="Qu L."/>
            <person name="Liu H."/>
            <person name="Sun Y."/>
            <person name="Le M."/>
            <person name="Wang Q."/>
            <person name="Wei S."/>
            <person name="Zheng Y."/>
            <person name="Lin W."/>
            <person name="Duan Y."/>
            <person name="Cao H."/>
            <person name="Xiong S."/>
            <person name="Wang X."/>
            <person name="Wei L."/>
            <person name="Li C."/>
            <person name="Ma Q."/>
            <person name="Ju M."/>
            <person name="Zhao R."/>
            <person name="Li G."/>
            <person name="Mu C."/>
            <person name="Tian Q."/>
            <person name="Mei H."/>
            <person name="Zhang T."/>
            <person name="Gao T."/>
            <person name="Zhang H."/>
        </authorList>
    </citation>
    <scope>NUCLEOTIDE SEQUENCE</scope>
    <source>
        <strain evidence="2">3651</strain>
    </source>
</reference>
<feature type="compositionally biased region" description="Basic and acidic residues" evidence="1">
    <location>
        <begin position="140"/>
        <end position="152"/>
    </location>
</feature>